<dbReference type="AlphaFoldDB" id="A0A6C0B038"/>
<dbReference type="EMBL" id="MN739043">
    <property type="protein sequence ID" value="QHS85426.1"/>
    <property type="molecule type" value="Genomic_DNA"/>
</dbReference>
<organism evidence="2">
    <name type="scientific">viral metagenome</name>
    <dbReference type="NCBI Taxonomy" id="1070528"/>
    <lineage>
        <taxon>unclassified sequences</taxon>
        <taxon>metagenomes</taxon>
        <taxon>organismal metagenomes</taxon>
    </lineage>
</organism>
<dbReference type="InterPro" id="IPR043764">
    <property type="entry name" value="DUF5710"/>
</dbReference>
<evidence type="ECO:0000313" key="2">
    <source>
        <dbReference type="EMBL" id="QHS85426.1"/>
    </source>
</evidence>
<reference evidence="2" key="1">
    <citation type="journal article" date="2020" name="Nature">
        <title>Giant virus diversity and host interactions through global metagenomics.</title>
        <authorList>
            <person name="Schulz F."/>
            <person name="Roux S."/>
            <person name="Paez-Espino D."/>
            <person name="Jungbluth S."/>
            <person name="Walsh D.A."/>
            <person name="Denef V.J."/>
            <person name="McMahon K.D."/>
            <person name="Konstantinidis K.T."/>
            <person name="Eloe-Fadrosh E.A."/>
            <person name="Kyrpides N.C."/>
            <person name="Woyke T."/>
        </authorList>
    </citation>
    <scope>NUCLEOTIDE SEQUENCE</scope>
    <source>
        <strain evidence="2">GVMAG-M-3300009182-78</strain>
    </source>
</reference>
<sequence>MSTHVNKTTILFNERFKEFIIDLSLKVEREWFSTSYGIDFDEMHSWIQKYVLKYASLINYTGSITSMPNLYAINICLLLGREIENISSFDKIIFRDTFSQIYYANSAYHDDNAALEVRCACKHKISPQNTFRLKSNVNKITIQLGDDCIQKTGISSSFLNNLKKEARRKYRASKALMKLVVHELHEEFNKRQFCRRCISCKQYNIAKSEPSFKTRCPPCFKKSIGLKERVRDRGAVSNDLSKVIYFEIPFEKKDEFKRMGGKFDGDNKLWYMKKSLVAKHKSDILKLGKEVKWD</sequence>
<feature type="domain" description="DUF5710" evidence="1">
    <location>
        <begin position="244"/>
        <end position="274"/>
    </location>
</feature>
<evidence type="ECO:0000259" key="1">
    <source>
        <dbReference type="Pfam" id="PF18974"/>
    </source>
</evidence>
<proteinExistence type="predicted"/>
<name>A0A6C0B038_9ZZZZ</name>
<dbReference type="Pfam" id="PF18974">
    <property type="entry name" value="DUF5710"/>
    <property type="match status" value="1"/>
</dbReference>
<protein>
    <recommendedName>
        <fullName evidence="1">DUF5710 domain-containing protein</fullName>
    </recommendedName>
</protein>
<accession>A0A6C0B038</accession>